<dbReference type="Pfam" id="PF00132">
    <property type="entry name" value="Hexapep"/>
    <property type="match status" value="1"/>
</dbReference>
<name>A0ABT5KK83_9BURK</name>
<dbReference type="PANTHER" id="PTHR13061:SF29">
    <property type="entry name" value="GAMMA CARBONIC ANHYDRASE-LIKE 1, MITOCHONDRIAL-RELATED"/>
    <property type="match status" value="1"/>
</dbReference>
<evidence type="ECO:0000313" key="2">
    <source>
        <dbReference type="Proteomes" id="UP001221189"/>
    </source>
</evidence>
<dbReference type="EMBL" id="JAQQXT010000020">
    <property type="protein sequence ID" value="MDC8774343.1"/>
    <property type="molecule type" value="Genomic_DNA"/>
</dbReference>
<dbReference type="Gene3D" id="2.160.10.10">
    <property type="entry name" value="Hexapeptide repeat proteins"/>
    <property type="match status" value="1"/>
</dbReference>
<reference evidence="1 2" key="1">
    <citation type="submission" date="2022-10" db="EMBL/GenBank/DDBJ databases">
        <title>Paucibacter sp. hw1 Genome sequencing.</title>
        <authorList>
            <person name="Park S."/>
        </authorList>
    </citation>
    <scope>NUCLEOTIDE SEQUENCE [LARGE SCALE GENOMIC DNA]</scope>
    <source>
        <strain evidence="2">hw1</strain>
    </source>
</reference>
<dbReference type="InterPro" id="IPR001451">
    <property type="entry name" value="Hexapep"/>
</dbReference>
<dbReference type="RefSeq" id="WP_263535306.1">
    <property type="nucleotide sequence ID" value="NZ_JAQQXT010000020.1"/>
</dbReference>
<dbReference type="InterPro" id="IPR050484">
    <property type="entry name" value="Transf_Hexapept/Carb_Anhydrase"/>
</dbReference>
<dbReference type="PANTHER" id="PTHR13061">
    <property type="entry name" value="DYNACTIN SUBUNIT P25"/>
    <property type="match status" value="1"/>
</dbReference>
<gene>
    <name evidence="1" type="ORF">PRZ03_22495</name>
</gene>
<comment type="caution">
    <text evidence="1">The sequence shown here is derived from an EMBL/GenBank/DDBJ whole genome shotgun (WGS) entry which is preliminary data.</text>
</comment>
<dbReference type="SUPFAM" id="SSF51161">
    <property type="entry name" value="Trimeric LpxA-like enzymes"/>
    <property type="match status" value="1"/>
</dbReference>
<keyword evidence="2" id="KW-1185">Reference proteome</keyword>
<proteinExistence type="predicted"/>
<organism evidence="1 2">
    <name type="scientific">Roseateles albus</name>
    <dbReference type="NCBI Taxonomy" id="2987525"/>
    <lineage>
        <taxon>Bacteria</taxon>
        <taxon>Pseudomonadati</taxon>
        <taxon>Pseudomonadota</taxon>
        <taxon>Betaproteobacteria</taxon>
        <taxon>Burkholderiales</taxon>
        <taxon>Sphaerotilaceae</taxon>
        <taxon>Roseateles</taxon>
    </lineage>
</organism>
<dbReference type="Proteomes" id="UP001221189">
    <property type="component" value="Unassembled WGS sequence"/>
</dbReference>
<accession>A0ABT5KK83</accession>
<sequence length="179" mass="18820">MAIYQLDEHRPELADSAWVADSAEVIGRVSLGAEVSVWFKAVLRGDTEQLTIGAGTNIQDGSVLHADHGFPLVLGQGVTVGHQCMLHGCTVGDYSLIGIGAVVLNGARIGKHCLVGAGALVTEGKEFPDGSLIVGSPAKVVRELSPEQIEGLKASAAHYIQNGRRYAQGLKKVESNSHE</sequence>
<protein>
    <submittedName>
        <fullName evidence="1">Gamma carbonic anhydrase family protein</fullName>
    </submittedName>
</protein>
<dbReference type="InterPro" id="IPR011004">
    <property type="entry name" value="Trimer_LpxA-like_sf"/>
</dbReference>
<dbReference type="CDD" id="cd04645">
    <property type="entry name" value="LbH_gamma_CA_like"/>
    <property type="match status" value="1"/>
</dbReference>
<evidence type="ECO:0000313" key="1">
    <source>
        <dbReference type="EMBL" id="MDC8774343.1"/>
    </source>
</evidence>
<dbReference type="InterPro" id="IPR047324">
    <property type="entry name" value="LbH_gamma_CA-like"/>
</dbReference>